<keyword evidence="3" id="KW-0560">Oxidoreductase</keyword>
<dbReference type="InterPro" id="IPR023210">
    <property type="entry name" value="NADP_OxRdtase_dom"/>
</dbReference>
<dbReference type="FunFam" id="3.20.20.100:FF:000015">
    <property type="entry name" value="Oxidoreductase, aldo/keto reductase family"/>
    <property type="match status" value="1"/>
</dbReference>
<evidence type="ECO:0000256" key="5">
    <source>
        <dbReference type="ARBA" id="ARBA00047534"/>
    </source>
</evidence>
<dbReference type="KEGG" id="trg:TRUGW13939_04045"/>
<comment type="function">
    <text evidence="4">Catalyzes the initial reaction in the xylose utilization pathway by reducing D-xylose into xylitol. Xylose is a major component of hemicelluloses such as xylan. Most fungi utilize D-xylose via three enzymatic reactions, xylose reductase (XR), xylitol dehydrogenase (XDH), and xylulokinase, to form xylulose 5-phosphate, which enters pentose phosphate pathway.</text>
</comment>
<dbReference type="Proteomes" id="UP000509510">
    <property type="component" value="Chromosome II"/>
</dbReference>
<accession>A0A7H8QSH7</accession>
<keyword evidence="12" id="KW-1185">Reference proteome</keyword>
<organism evidence="11 12">
    <name type="scientific">Talaromyces rugulosus</name>
    <name type="common">Penicillium rugulosum</name>
    <dbReference type="NCBI Taxonomy" id="121627"/>
    <lineage>
        <taxon>Eukaryota</taxon>
        <taxon>Fungi</taxon>
        <taxon>Dikarya</taxon>
        <taxon>Ascomycota</taxon>
        <taxon>Pezizomycotina</taxon>
        <taxon>Eurotiomycetes</taxon>
        <taxon>Eurotiomycetidae</taxon>
        <taxon>Eurotiales</taxon>
        <taxon>Trichocomaceae</taxon>
        <taxon>Talaromyces</taxon>
        <taxon>Talaromyces sect. Islandici</taxon>
    </lineage>
</organism>
<protein>
    <recommendedName>
        <fullName evidence="2">D-xylose reductase [NAD(P)H]</fullName>
        <ecNumber evidence="2">1.1.1.307</ecNumber>
    </recommendedName>
</protein>
<dbReference type="PROSITE" id="PS00062">
    <property type="entry name" value="ALDOKETO_REDUCTASE_2"/>
    <property type="match status" value="1"/>
</dbReference>
<evidence type="ECO:0000313" key="11">
    <source>
        <dbReference type="EMBL" id="QKX56937.1"/>
    </source>
</evidence>
<dbReference type="PRINTS" id="PR00069">
    <property type="entry name" value="ALDKETRDTASE"/>
</dbReference>
<evidence type="ECO:0000256" key="7">
    <source>
        <dbReference type="PIRSR" id="PIRSR000097-1"/>
    </source>
</evidence>
<evidence type="ECO:0000256" key="9">
    <source>
        <dbReference type="PIRSR" id="PIRSR000097-3"/>
    </source>
</evidence>
<evidence type="ECO:0000313" key="12">
    <source>
        <dbReference type="Proteomes" id="UP000509510"/>
    </source>
</evidence>
<feature type="binding site" evidence="8">
    <location>
        <position position="113"/>
    </location>
    <ligand>
        <name>substrate</name>
    </ligand>
</feature>
<dbReference type="OrthoDB" id="416253at2759"/>
<evidence type="ECO:0000256" key="1">
    <source>
        <dbReference type="ARBA" id="ARBA00007905"/>
    </source>
</evidence>
<name>A0A7H8QSH7_TALRU</name>
<comment type="catalytic activity">
    <reaction evidence="5">
        <text>xylitol + NADP(+) = D-xylose + NADPH + H(+)</text>
        <dbReference type="Rhea" id="RHEA:27445"/>
        <dbReference type="ChEBI" id="CHEBI:15378"/>
        <dbReference type="ChEBI" id="CHEBI:17151"/>
        <dbReference type="ChEBI" id="CHEBI:53455"/>
        <dbReference type="ChEBI" id="CHEBI:57783"/>
        <dbReference type="ChEBI" id="CHEBI:58349"/>
        <dbReference type="EC" id="1.1.1.307"/>
    </reaction>
</comment>
<evidence type="ECO:0000256" key="3">
    <source>
        <dbReference type="ARBA" id="ARBA00023002"/>
    </source>
</evidence>
<dbReference type="PIRSF" id="PIRSF000097">
    <property type="entry name" value="AKR"/>
    <property type="match status" value="1"/>
</dbReference>
<feature type="domain" description="NADP-dependent oxidoreductase" evidence="10">
    <location>
        <begin position="30"/>
        <end position="265"/>
    </location>
</feature>
<dbReference type="RefSeq" id="XP_035343115.1">
    <property type="nucleotide sequence ID" value="XM_035487222.1"/>
</dbReference>
<dbReference type="Gene3D" id="3.20.20.100">
    <property type="entry name" value="NADP-dependent oxidoreductase domain"/>
    <property type="match status" value="1"/>
</dbReference>
<dbReference type="AlphaFoldDB" id="A0A7H8QSH7"/>
<dbReference type="SUPFAM" id="SSF51430">
    <property type="entry name" value="NAD(P)-linked oxidoreductase"/>
    <property type="match status" value="1"/>
</dbReference>
<feature type="site" description="Lowers pKa of active site Tyr" evidence="9">
    <location>
        <position position="80"/>
    </location>
</feature>
<proteinExistence type="inferred from homology"/>
<reference evidence="12" key="1">
    <citation type="submission" date="2020-06" db="EMBL/GenBank/DDBJ databases">
        <title>A chromosome-scale genome assembly of Talaromyces rugulosus W13939.</title>
        <authorList>
            <person name="Wang B."/>
            <person name="Guo L."/>
            <person name="Ye K."/>
            <person name="Wang L."/>
        </authorList>
    </citation>
    <scope>NUCLEOTIDE SEQUENCE [LARGE SCALE GENOMIC DNA]</scope>
    <source>
        <strain evidence="12">W13939</strain>
    </source>
</reference>
<evidence type="ECO:0000256" key="8">
    <source>
        <dbReference type="PIRSR" id="PIRSR000097-2"/>
    </source>
</evidence>
<feature type="active site" description="Proton donor" evidence="7">
    <location>
        <position position="55"/>
    </location>
</feature>
<comment type="similarity">
    <text evidence="1">Belongs to the aldo/keto reductase family.</text>
</comment>
<evidence type="ECO:0000259" key="10">
    <source>
        <dbReference type="Pfam" id="PF00248"/>
    </source>
</evidence>
<evidence type="ECO:0000256" key="6">
    <source>
        <dbReference type="ARBA" id="ARBA00049485"/>
    </source>
</evidence>
<dbReference type="InterPro" id="IPR036812">
    <property type="entry name" value="NAD(P)_OxRdtase_dom_sf"/>
</dbReference>
<dbReference type="PANTHER" id="PTHR43827">
    <property type="entry name" value="2,5-DIKETO-D-GLUCONIC ACID REDUCTASE"/>
    <property type="match status" value="1"/>
</dbReference>
<dbReference type="EC" id="1.1.1.307" evidence="2"/>
<dbReference type="GeneID" id="55991547"/>
<dbReference type="Pfam" id="PF00248">
    <property type="entry name" value="Aldo_ket_red"/>
    <property type="match status" value="1"/>
</dbReference>
<comment type="catalytic activity">
    <reaction evidence="6">
        <text>xylitol + NAD(+) = D-xylose + NADH + H(+)</text>
        <dbReference type="Rhea" id="RHEA:27441"/>
        <dbReference type="ChEBI" id="CHEBI:15378"/>
        <dbReference type="ChEBI" id="CHEBI:17151"/>
        <dbReference type="ChEBI" id="CHEBI:53455"/>
        <dbReference type="ChEBI" id="CHEBI:57540"/>
        <dbReference type="ChEBI" id="CHEBI:57945"/>
        <dbReference type="EC" id="1.1.1.307"/>
    </reaction>
</comment>
<gene>
    <name evidence="11" type="ORF">TRUGW13939_04045</name>
</gene>
<dbReference type="GO" id="GO:0016491">
    <property type="term" value="F:oxidoreductase activity"/>
    <property type="evidence" value="ECO:0007669"/>
    <property type="project" value="UniProtKB-KW"/>
</dbReference>
<dbReference type="EMBL" id="CP055899">
    <property type="protein sequence ID" value="QKX56937.1"/>
    <property type="molecule type" value="Genomic_DNA"/>
</dbReference>
<dbReference type="PROSITE" id="PS00798">
    <property type="entry name" value="ALDOKETO_REDUCTASE_1"/>
    <property type="match status" value="1"/>
</dbReference>
<dbReference type="InterPro" id="IPR020471">
    <property type="entry name" value="AKR"/>
</dbReference>
<dbReference type="InterPro" id="IPR018170">
    <property type="entry name" value="Aldo/ket_reductase_CS"/>
</dbReference>
<evidence type="ECO:0000256" key="2">
    <source>
        <dbReference type="ARBA" id="ARBA00012845"/>
    </source>
</evidence>
<dbReference type="PANTHER" id="PTHR43827:SF13">
    <property type="entry name" value="ALDO_KETO REDUCTASE FAMILY PROTEIN"/>
    <property type="match status" value="1"/>
</dbReference>
<dbReference type="CDD" id="cd19071">
    <property type="entry name" value="AKR_AKR1-5-like"/>
    <property type="match status" value="1"/>
</dbReference>
<evidence type="ECO:0000256" key="4">
    <source>
        <dbReference type="ARBA" id="ARBA00025065"/>
    </source>
</evidence>
<sequence>MATKYDITSAYRLKSGYEIPILGFGVYKTPVDECKECVLKALEVGYRHIDSAAAYFNEQACGDAIRASGIPRDKIFITTKVHPKSQGYEKAKKSIEDSLKLSGLDYFDLILIHAPYGSREERLGSWRALVEAQQAGKVRSLGVSNYGVHHLDELKEYIQTSKLPGIDVGQWELHPWLGRKDIVDWCRANDVVVQAYCPIVRAKRNDDPVVAKLVDKYKKTPAQILLRWSVQMGFIPLPKSVTPSRIEENARFFDFELSKEDMDLLTTDEYSPVAWDPTTDTQV</sequence>